<dbReference type="SUPFAM" id="SSF48008">
    <property type="entry name" value="GntR ligand-binding domain-like"/>
    <property type="match status" value="1"/>
</dbReference>
<dbReference type="InterPro" id="IPR000524">
    <property type="entry name" value="Tscrpt_reg_HTH_GntR"/>
</dbReference>
<evidence type="ECO:0000313" key="6">
    <source>
        <dbReference type="Proteomes" id="UP000278222"/>
    </source>
</evidence>
<dbReference type="SMART" id="SM00345">
    <property type="entry name" value="HTH_GNTR"/>
    <property type="match status" value="1"/>
</dbReference>
<evidence type="ECO:0000256" key="3">
    <source>
        <dbReference type="ARBA" id="ARBA00023163"/>
    </source>
</evidence>
<dbReference type="PANTHER" id="PTHR43537">
    <property type="entry name" value="TRANSCRIPTIONAL REGULATOR, GNTR FAMILY"/>
    <property type="match status" value="1"/>
</dbReference>
<keyword evidence="2" id="KW-0238">DNA-binding</keyword>
<evidence type="ECO:0000256" key="1">
    <source>
        <dbReference type="ARBA" id="ARBA00023015"/>
    </source>
</evidence>
<dbReference type="InterPro" id="IPR008920">
    <property type="entry name" value="TF_FadR/GntR_C"/>
</dbReference>
<keyword evidence="3" id="KW-0804">Transcription</keyword>
<dbReference type="SMART" id="SM00895">
    <property type="entry name" value="FCD"/>
    <property type="match status" value="1"/>
</dbReference>
<sequence>MSQAIDRETMQEAAYRQIRAVLMSGGLAAGEKVTIRGLAGELGMSWTPIREAVRRLAAEGALEVSPNRWIRVPNLSAEQLRELKTIRLMLEGHAAARAAEGASAAFVAEQWRLEADIVAWRGRDDPKGMITRIARWHFAIYAAADMPHLVRMIEGLWLRTAPHTHGLFPVFAAQDRGRHRQVTLKALAKRNGEAARRSMERDIGGALDYLIARAEESAVAARRARGRM</sequence>
<dbReference type="SUPFAM" id="SSF46785">
    <property type="entry name" value="Winged helix' DNA-binding domain"/>
    <property type="match status" value="1"/>
</dbReference>
<evidence type="ECO:0000256" key="2">
    <source>
        <dbReference type="ARBA" id="ARBA00023125"/>
    </source>
</evidence>
<proteinExistence type="predicted"/>
<keyword evidence="1" id="KW-0805">Transcription regulation</keyword>
<dbReference type="AlphaFoldDB" id="A0A3N1KT43"/>
<name>A0A3N1KT43_9PROT</name>
<protein>
    <submittedName>
        <fullName evidence="5">GntR family transcriptional regulator</fullName>
    </submittedName>
</protein>
<dbReference type="GO" id="GO:0003677">
    <property type="term" value="F:DNA binding"/>
    <property type="evidence" value="ECO:0007669"/>
    <property type="project" value="UniProtKB-KW"/>
</dbReference>
<dbReference type="Proteomes" id="UP000278222">
    <property type="component" value="Unassembled WGS sequence"/>
</dbReference>
<dbReference type="Gene3D" id="1.10.10.10">
    <property type="entry name" value="Winged helix-like DNA-binding domain superfamily/Winged helix DNA-binding domain"/>
    <property type="match status" value="1"/>
</dbReference>
<feature type="domain" description="HTH gntR-type" evidence="4">
    <location>
        <begin position="8"/>
        <end position="75"/>
    </location>
</feature>
<dbReference type="PROSITE" id="PS50949">
    <property type="entry name" value="HTH_GNTR"/>
    <property type="match status" value="1"/>
</dbReference>
<dbReference type="InterPro" id="IPR011711">
    <property type="entry name" value="GntR_C"/>
</dbReference>
<evidence type="ECO:0000259" key="4">
    <source>
        <dbReference type="PROSITE" id="PS50949"/>
    </source>
</evidence>
<evidence type="ECO:0000313" key="5">
    <source>
        <dbReference type="EMBL" id="ROP81286.1"/>
    </source>
</evidence>
<comment type="caution">
    <text evidence="5">The sequence shown here is derived from an EMBL/GenBank/DDBJ whole genome shotgun (WGS) entry which is preliminary data.</text>
</comment>
<keyword evidence="6" id="KW-1185">Reference proteome</keyword>
<dbReference type="Pfam" id="PF07729">
    <property type="entry name" value="FCD"/>
    <property type="match status" value="1"/>
</dbReference>
<dbReference type="EMBL" id="RJKX01000018">
    <property type="protein sequence ID" value="ROP81286.1"/>
    <property type="molecule type" value="Genomic_DNA"/>
</dbReference>
<dbReference type="Pfam" id="PF00392">
    <property type="entry name" value="GntR"/>
    <property type="match status" value="1"/>
</dbReference>
<dbReference type="PANTHER" id="PTHR43537:SF39">
    <property type="entry name" value="HTH-TYPE TRANSCRIPTIONAL REGULATOR MCBR"/>
    <property type="match status" value="1"/>
</dbReference>
<organism evidence="5 6">
    <name type="scientific">Stella humosa</name>
    <dbReference type="NCBI Taxonomy" id="94"/>
    <lineage>
        <taxon>Bacteria</taxon>
        <taxon>Pseudomonadati</taxon>
        <taxon>Pseudomonadota</taxon>
        <taxon>Alphaproteobacteria</taxon>
        <taxon>Rhodospirillales</taxon>
        <taxon>Stellaceae</taxon>
        <taxon>Stella</taxon>
    </lineage>
</organism>
<dbReference type="InterPro" id="IPR036388">
    <property type="entry name" value="WH-like_DNA-bd_sf"/>
</dbReference>
<dbReference type="Gene3D" id="1.20.120.530">
    <property type="entry name" value="GntR ligand-binding domain-like"/>
    <property type="match status" value="1"/>
</dbReference>
<reference evidence="5 6" key="1">
    <citation type="submission" date="2018-11" db="EMBL/GenBank/DDBJ databases">
        <title>Genomic Encyclopedia of Type Strains, Phase IV (KMG-IV): sequencing the most valuable type-strain genomes for metagenomic binning, comparative biology and taxonomic classification.</title>
        <authorList>
            <person name="Goeker M."/>
        </authorList>
    </citation>
    <scope>NUCLEOTIDE SEQUENCE [LARGE SCALE GENOMIC DNA]</scope>
    <source>
        <strain evidence="5 6">DSM 5900</strain>
    </source>
</reference>
<gene>
    <name evidence="5" type="ORF">EDC65_5142</name>
</gene>
<dbReference type="GO" id="GO:0003700">
    <property type="term" value="F:DNA-binding transcription factor activity"/>
    <property type="evidence" value="ECO:0007669"/>
    <property type="project" value="InterPro"/>
</dbReference>
<accession>A0A3N1KT43</accession>
<dbReference type="InterPro" id="IPR036390">
    <property type="entry name" value="WH_DNA-bd_sf"/>
</dbReference>
<dbReference type="RefSeq" id="WP_170216713.1">
    <property type="nucleotide sequence ID" value="NZ_AP019700.1"/>
</dbReference>